<accession>A0ACB9BQJ1</accession>
<evidence type="ECO:0000313" key="2">
    <source>
        <dbReference type="Proteomes" id="UP001055811"/>
    </source>
</evidence>
<comment type="caution">
    <text evidence="1">The sequence shown here is derived from an EMBL/GenBank/DDBJ whole genome shotgun (WGS) entry which is preliminary data.</text>
</comment>
<dbReference type="EMBL" id="CM042014">
    <property type="protein sequence ID" value="KAI3724240.1"/>
    <property type="molecule type" value="Genomic_DNA"/>
</dbReference>
<gene>
    <name evidence="1" type="ORF">L2E82_36011</name>
</gene>
<dbReference type="Proteomes" id="UP001055811">
    <property type="component" value="Linkage Group LG06"/>
</dbReference>
<name>A0ACB9BQJ1_CICIN</name>
<proteinExistence type="predicted"/>
<evidence type="ECO:0000313" key="1">
    <source>
        <dbReference type="EMBL" id="KAI3724240.1"/>
    </source>
</evidence>
<organism evidence="1 2">
    <name type="scientific">Cichorium intybus</name>
    <name type="common">Chicory</name>
    <dbReference type="NCBI Taxonomy" id="13427"/>
    <lineage>
        <taxon>Eukaryota</taxon>
        <taxon>Viridiplantae</taxon>
        <taxon>Streptophyta</taxon>
        <taxon>Embryophyta</taxon>
        <taxon>Tracheophyta</taxon>
        <taxon>Spermatophyta</taxon>
        <taxon>Magnoliopsida</taxon>
        <taxon>eudicotyledons</taxon>
        <taxon>Gunneridae</taxon>
        <taxon>Pentapetalae</taxon>
        <taxon>asterids</taxon>
        <taxon>campanulids</taxon>
        <taxon>Asterales</taxon>
        <taxon>Asteraceae</taxon>
        <taxon>Cichorioideae</taxon>
        <taxon>Cichorieae</taxon>
        <taxon>Cichoriinae</taxon>
        <taxon>Cichorium</taxon>
    </lineage>
</organism>
<keyword evidence="2" id="KW-1185">Reference proteome</keyword>
<sequence length="121" mass="13479">MLITRSMIKMFICWIYYVDVFLSIVLKGVIKSTVLVTFGPSGLTMEVKSVSMHHEALQEAHPSDNVGFGVKDVSVKDLKRGYDADGGGGFSMIKMIPTKPMVVETFSKYPPLGRFAVRDMR</sequence>
<reference evidence="2" key="1">
    <citation type="journal article" date="2022" name="Mol. Ecol. Resour.">
        <title>The genomes of chicory, endive, great burdock and yacon provide insights into Asteraceae palaeo-polyploidization history and plant inulin production.</title>
        <authorList>
            <person name="Fan W."/>
            <person name="Wang S."/>
            <person name="Wang H."/>
            <person name="Wang A."/>
            <person name="Jiang F."/>
            <person name="Liu H."/>
            <person name="Zhao H."/>
            <person name="Xu D."/>
            <person name="Zhang Y."/>
        </authorList>
    </citation>
    <scope>NUCLEOTIDE SEQUENCE [LARGE SCALE GENOMIC DNA]</scope>
    <source>
        <strain evidence="2">cv. Punajuju</strain>
    </source>
</reference>
<protein>
    <submittedName>
        <fullName evidence="1">Uncharacterized protein</fullName>
    </submittedName>
</protein>
<reference evidence="1 2" key="2">
    <citation type="journal article" date="2022" name="Mol. Ecol. Resour.">
        <title>The genomes of chicory, endive, great burdock and yacon provide insights into Asteraceae paleo-polyploidization history and plant inulin production.</title>
        <authorList>
            <person name="Fan W."/>
            <person name="Wang S."/>
            <person name="Wang H."/>
            <person name="Wang A."/>
            <person name="Jiang F."/>
            <person name="Liu H."/>
            <person name="Zhao H."/>
            <person name="Xu D."/>
            <person name="Zhang Y."/>
        </authorList>
    </citation>
    <scope>NUCLEOTIDE SEQUENCE [LARGE SCALE GENOMIC DNA]</scope>
    <source>
        <strain evidence="2">cv. Punajuju</strain>
        <tissue evidence="1">Leaves</tissue>
    </source>
</reference>